<organism evidence="1 2">
    <name type="scientific">Dreissena polymorpha</name>
    <name type="common">Zebra mussel</name>
    <name type="synonym">Mytilus polymorpha</name>
    <dbReference type="NCBI Taxonomy" id="45954"/>
    <lineage>
        <taxon>Eukaryota</taxon>
        <taxon>Metazoa</taxon>
        <taxon>Spiralia</taxon>
        <taxon>Lophotrochozoa</taxon>
        <taxon>Mollusca</taxon>
        <taxon>Bivalvia</taxon>
        <taxon>Autobranchia</taxon>
        <taxon>Heteroconchia</taxon>
        <taxon>Euheterodonta</taxon>
        <taxon>Imparidentia</taxon>
        <taxon>Neoheterodontei</taxon>
        <taxon>Myida</taxon>
        <taxon>Dreissenoidea</taxon>
        <taxon>Dreissenidae</taxon>
        <taxon>Dreissena</taxon>
    </lineage>
</organism>
<name>A0A9D4D237_DREPO</name>
<evidence type="ECO:0000313" key="1">
    <source>
        <dbReference type="EMBL" id="KAH3736769.1"/>
    </source>
</evidence>
<accession>A0A9D4D237</accession>
<proteinExistence type="predicted"/>
<comment type="caution">
    <text evidence="1">The sequence shown here is derived from an EMBL/GenBank/DDBJ whole genome shotgun (WGS) entry which is preliminary data.</text>
</comment>
<sequence length="119" mass="13870">MTMAMQDVPNTLHNLHTDRCQQQFPLSPLLHLQAIFTHPCLQEPQPKLRPSALKCTVIHMTTGQQKWSQRKSQADLKRVRMKSSRCSSKMALDELTLSWPMKWEPQRNRKTELKSGNTF</sequence>
<protein>
    <submittedName>
        <fullName evidence="1">Uncharacterized protein</fullName>
    </submittedName>
</protein>
<evidence type="ECO:0000313" key="2">
    <source>
        <dbReference type="Proteomes" id="UP000828390"/>
    </source>
</evidence>
<dbReference type="AlphaFoldDB" id="A0A9D4D237"/>
<gene>
    <name evidence="1" type="ORF">DPMN_043342</name>
</gene>
<reference evidence="1" key="1">
    <citation type="journal article" date="2019" name="bioRxiv">
        <title>The Genome of the Zebra Mussel, Dreissena polymorpha: A Resource for Invasive Species Research.</title>
        <authorList>
            <person name="McCartney M.A."/>
            <person name="Auch B."/>
            <person name="Kono T."/>
            <person name="Mallez S."/>
            <person name="Zhang Y."/>
            <person name="Obille A."/>
            <person name="Becker A."/>
            <person name="Abrahante J.E."/>
            <person name="Garbe J."/>
            <person name="Badalamenti J.P."/>
            <person name="Herman A."/>
            <person name="Mangelson H."/>
            <person name="Liachko I."/>
            <person name="Sullivan S."/>
            <person name="Sone E.D."/>
            <person name="Koren S."/>
            <person name="Silverstein K.A.T."/>
            <person name="Beckman K.B."/>
            <person name="Gohl D.M."/>
        </authorList>
    </citation>
    <scope>NUCLEOTIDE SEQUENCE</scope>
    <source>
        <strain evidence="1">Duluth1</strain>
        <tissue evidence="1">Whole animal</tissue>
    </source>
</reference>
<keyword evidence="2" id="KW-1185">Reference proteome</keyword>
<dbReference type="EMBL" id="JAIWYP010000011">
    <property type="protein sequence ID" value="KAH3736769.1"/>
    <property type="molecule type" value="Genomic_DNA"/>
</dbReference>
<reference evidence="1" key="2">
    <citation type="submission" date="2020-11" db="EMBL/GenBank/DDBJ databases">
        <authorList>
            <person name="McCartney M.A."/>
            <person name="Auch B."/>
            <person name="Kono T."/>
            <person name="Mallez S."/>
            <person name="Becker A."/>
            <person name="Gohl D.M."/>
            <person name="Silverstein K.A.T."/>
            <person name="Koren S."/>
            <person name="Bechman K.B."/>
            <person name="Herman A."/>
            <person name="Abrahante J.E."/>
            <person name="Garbe J."/>
        </authorList>
    </citation>
    <scope>NUCLEOTIDE SEQUENCE</scope>
    <source>
        <strain evidence="1">Duluth1</strain>
        <tissue evidence="1">Whole animal</tissue>
    </source>
</reference>
<dbReference type="Proteomes" id="UP000828390">
    <property type="component" value="Unassembled WGS sequence"/>
</dbReference>